<reference evidence="5" key="1">
    <citation type="submission" date="2017-01" db="EMBL/GenBank/DDBJ databases">
        <authorList>
            <person name="Varghese N."/>
            <person name="Submissions S."/>
        </authorList>
    </citation>
    <scope>NUCLEOTIDE SEQUENCE [LARGE SCALE GENOMIC DNA]</scope>
    <source>
        <strain evidence="5">DSM 18714</strain>
    </source>
</reference>
<dbReference type="InterPro" id="IPR001633">
    <property type="entry name" value="EAL_dom"/>
</dbReference>
<feature type="transmembrane region" description="Helical" evidence="1">
    <location>
        <begin position="50"/>
        <end position="69"/>
    </location>
</feature>
<dbReference type="PANTHER" id="PTHR44757:SF2">
    <property type="entry name" value="BIOFILM ARCHITECTURE MAINTENANCE PROTEIN MBAA"/>
    <property type="match status" value="1"/>
</dbReference>
<feature type="transmembrane region" description="Helical" evidence="1">
    <location>
        <begin position="75"/>
        <end position="96"/>
    </location>
</feature>
<evidence type="ECO:0000256" key="1">
    <source>
        <dbReference type="SAM" id="Phobius"/>
    </source>
</evidence>
<dbReference type="InterPro" id="IPR029787">
    <property type="entry name" value="Nucleotide_cyclase"/>
</dbReference>
<evidence type="ECO:0000259" key="3">
    <source>
        <dbReference type="PROSITE" id="PS50887"/>
    </source>
</evidence>
<dbReference type="AlphaFoldDB" id="A0A1N7LM56"/>
<dbReference type="SUPFAM" id="SSF141868">
    <property type="entry name" value="EAL domain-like"/>
    <property type="match status" value="1"/>
</dbReference>
<dbReference type="Gene3D" id="3.30.70.270">
    <property type="match status" value="1"/>
</dbReference>
<dbReference type="Gene3D" id="3.20.20.450">
    <property type="entry name" value="EAL domain"/>
    <property type="match status" value="1"/>
</dbReference>
<dbReference type="SMART" id="SM00052">
    <property type="entry name" value="EAL"/>
    <property type="match status" value="1"/>
</dbReference>
<dbReference type="SMART" id="SM00267">
    <property type="entry name" value="GGDEF"/>
    <property type="match status" value="1"/>
</dbReference>
<sequence length="807" mass="88138">MRILEYLFLSLGRLSDRITLKLAARSGSGSAQIESRLPYIRNAQIRSVMGLSRVMMAANMVNVGAFVLAHDMGRMLTPVETGWCLAVLGFAGIGLLRARHFAGREGRRRSRARATGKLVVSSAVLALLWCFPMFVTPEHATPLMITFISTLEAGMIAGGAIALYPVPLAALVHVGILAAAAVPAAIASMGFEAVPFLILIPMFVVVVLRSISRHAGLFLTELLGRMEAETQRDTIQLLIGDYQSTGAHCLWQTDADLRFVTPPEGVSKLLGRAGHDAPETLPKRLSLPDLLATAGCHGYRSEDRATLDTLARAQPGEVDHFRAAIECSIDPAAPGGRRILEIAGRRSALPDRATVVFNGFLRDMTEEFLAKERALLLATRDPLTGLVNHAVFSEIAARTIPMECSLGRHVALFFLDADNLKMVNDNFGHAAGDLLIRTIAERLNAAISPGALISRKGGDEFLILDFVDTAEQGRAMAADLMAALNRPFEHDGRQIALSCSMGAALCCDPECALDTLEREADRALYFGKSRGKRVLQIYDATVGEAVRIDRILTHDIGRALKSRDFNVHFQPILNVPDRRIQGAEALLRWTHPDFGAMDPMTVVAIATREGHCGALSEFMLEAACREALSWPPDLFVSVNIPPSDLDRPDFAERVRGLLEGLGFDPRRLWIEITEERLASATDTVERNLEGLRALGVRIAVDDFGAGYSSLGALDRYSCDIIKLDRSIVRDCDRRPNSRVLIRTVRDLAWINGFAVVAEGVETEAELEGVIEGGFDYVQGFLFHRPVSAAEFRSLIGDAPPPQTRRRA</sequence>
<accession>A0A1N7LM56</accession>
<gene>
    <name evidence="4" type="ORF">SAMN05421795_103232</name>
</gene>
<evidence type="ECO:0000313" key="4">
    <source>
        <dbReference type="EMBL" id="SIS74869.1"/>
    </source>
</evidence>
<dbReference type="EMBL" id="FTOM01000003">
    <property type="protein sequence ID" value="SIS74869.1"/>
    <property type="molecule type" value="Genomic_DNA"/>
</dbReference>
<name>A0A1N7LM56_9RHOB</name>
<dbReference type="SUPFAM" id="SSF55073">
    <property type="entry name" value="Nucleotide cyclase"/>
    <property type="match status" value="1"/>
</dbReference>
<keyword evidence="5" id="KW-1185">Reference proteome</keyword>
<feature type="domain" description="GGDEF" evidence="3">
    <location>
        <begin position="408"/>
        <end position="540"/>
    </location>
</feature>
<dbReference type="InterPro" id="IPR000160">
    <property type="entry name" value="GGDEF_dom"/>
</dbReference>
<keyword evidence="1" id="KW-0812">Transmembrane</keyword>
<dbReference type="PANTHER" id="PTHR44757">
    <property type="entry name" value="DIGUANYLATE CYCLASE DGCP"/>
    <property type="match status" value="1"/>
</dbReference>
<dbReference type="Pfam" id="PF00563">
    <property type="entry name" value="EAL"/>
    <property type="match status" value="1"/>
</dbReference>
<evidence type="ECO:0000313" key="5">
    <source>
        <dbReference type="Proteomes" id="UP000186098"/>
    </source>
</evidence>
<dbReference type="InterPro" id="IPR035919">
    <property type="entry name" value="EAL_sf"/>
</dbReference>
<dbReference type="Pfam" id="PF00990">
    <property type="entry name" value="GGDEF"/>
    <property type="match status" value="1"/>
</dbReference>
<proteinExistence type="predicted"/>
<dbReference type="CDD" id="cd01949">
    <property type="entry name" value="GGDEF"/>
    <property type="match status" value="1"/>
</dbReference>
<protein>
    <submittedName>
        <fullName evidence="4">Diguanylate cyclase (GGDEF) domain-containing protein</fullName>
    </submittedName>
</protein>
<feature type="transmembrane region" description="Helical" evidence="1">
    <location>
        <begin position="117"/>
        <end position="135"/>
    </location>
</feature>
<dbReference type="NCBIfam" id="TIGR00254">
    <property type="entry name" value="GGDEF"/>
    <property type="match status" value="1"/>
</dbReference>
<keyword evidence="1" id="KW-0472">Membrane</keyword>
<dbReference type="CDD" id="cd01948">
    <property type="entry name" value="EAL"/>
    <property type="match status" value="1"/>
</dbReference>
<dbReference type="InterPro" id="IPR043128">
    <property type="entry name" value="Rev_trsase/Diguanyl_cyclase"/>
</dbReference>
<organism evidence="4 5">
    <name type="scientific">Phaeovulum vinaykumarii</name>
    <dbReference type="NCBI Taxonomy" id="407234"/>
    <lineage>
        <taxon>Bacteria</taxon>
        <taxon>Pseudomonadati</taxon>
        <taxon>Pseudomonadota</taxon>
        <taxon>Alphaproteobacteria</taxon>
        <taxon>Rhodobacterales</taxon>
        <taxon>Paracoccaceae</taxon>
        <taxon>Phaeovulum</taxon>
    </lineage>
</organism>
<evidence type="ECO:0000259" key="2">
    <source>
        <dbReference type="PROSITE" id="PS50883"/>
    </source>
</evidence>
<dbReference type="Proteomes" id="UP000186098">
    <property type="component" value="Unassembled WGS sequence"/>
</dbReference>
<dbReference type="InterPro" id="IPR052155">
    <property type="entry name" value="Biofilm_reg_signaling"/>
</dbReference>
<feature type="transmembrane region" description="Helical" evidence="1">
    <location>
        <begin position="193"/>
        <end position="211"/>
    </location>
</feature>
<keyword evidence="1" id="KW-1133">Transmembrane helix</keyword>
<dbReference type="PROSITE" id="PS50883">
    <property type="entry name" value="EAL"/>
    <property type="match status" value="1"/>
</dbReference>
<feature type="domain" description="EAL" evidence="2">
    <location>
        <begin position="549"/>
        <end position="799"/>
    </location>
</feature>
<dbReference type="PROSITE" id="PS50887">
    <property type="entry name" value="GGDEF"/>
    <property type="match status" value="1"/>
</dbReference>
<dbReference type="STRING" id="407234.SAMN05421795_103232"/>